<name>A0A9N9NNW7_9GLOM</name>
<protein>
    <submittedName>
        <fullName evidence="2">8865_t:CDS:1</fullName>
    </submittedName>
</protein>
<evidence type="ECO:0000313" key="3">
    <source>
        <dbReference type="Proteomes" id="UP000789570"/>
    </source>
</evidence>
<proteinExistence type="predicted"/>
<dbReference type="AlphaFoldDB" id="A0A9N9NNW7"/>
<sequence length="62" mass="6917">AIKDNNTFADTASSFSSNKPVNPSKATNKPPVLRWKDEPIDDDTILTIQCVLLIISKMEQQQ</sequence>
<accession>A0A9N9NNW7</accession>
<feature type="compositionally biased region" description="Polar residues" evidence="1">
    <location>
        <begin position="1"/>
        <end position="27"/>
    </location>
</feature>
<keyword evidence="3" id="KW-1185">Reference proteome</keyword>
<reference evidence="2" key="1">
    <citation type="submission" date="2021-06" db="EMBL/GenBank/DDBJ databases">
        <authorList>
            <person name="Kallberg Y."/>
            <person name="Tangrot J."/>
            <person name="Rosling A."/>
        </authorList>
    </citation>
    <scope>NUCLEOTIDE SEQUENCE</scope>
    <source>
        <strain evidence="2">UK204</strain>
    </source>
</reference>
<evidence type="ECO:0000313" key="2">
    <source>
        <dbReference type="EMBL" id="CAG8755851.1"/>
    </source>
</evidence>
<organism evidence="2 3">
    <name type="scientific">Funneliformis caledonium</name>
    <dbReference type="NCBI Taxonomy" id="1117310"/>
    <lineage>
        <taxon>Eukaryota</taxon>
        <taxon>Fungi</taxon>
        <taxon>Fungi incertae sedis</taxon>
        <taxon>Mucoromycota</taxon>
        <taxon>Glomeromycotina</taxon>
        <taxon>Glomeromycetes</taxon>
        <taxon>Glomerales</taxon>
        <taxon>Glomeraceae</taxon>
        <taxon>Funneliformis</taxon>
    </lineage>
</organism>
<gene>
    <name evidence="2" type="ORF">FCALED_LOCUS16611</name>
</gene>
<feature type="region of interest" description="Disordered" evidence="1">
    <location>
        <begin position="1"/>
        <end position="35"/>
    </location>
</feature>
<feature type="non-terminal residue" evidence="2">
    <location>
        <position position="1"/>
    </location>
</feature>
<evidence type="ECO:0000256" key="1">
    <source>
        <dbReference type="SAM" id="MobiDB-lite"/>
    </source>
</evidence>
<dbReference type="EMBL" id="CAJVPQ010020292">
    <property type="protein sequence ID" value="CAG8755851.1"/>
    <property type="molecule type" value="Genomic_DNA"/>
</dbReference>
<dbReference type="Proteomes" id="UP000789570">
    <property type="component" value="Unassembled WGS sequence"/>
</dbReference>
<feature type="non-terminal residue" evidence="2">
    <location>
        <position position="62"/>
    </location>
</feature>
<comment type="caution">
    <text evidence="2">The sequence shown here is derived from an EMBL/GenBank/DDBJ whole genome shotgun (WGS) entry which is preliminary data.</text>
</comment>